<accession>A0A8J5HSS9</accession>
<evidence type="ECO:0000256" key="5">
    <source>
        <dbReference type="ARBA" id="ARBA00023242"/>
    </source>
</evidence>
<dbReference type="AlphaFoldDB" id="A0A8J5HSS9"/>
<dbReference type="Pfam" id="PF00847">
    <property type="entry name" value="AP2"/>
    <property type="match status" value="1"/>
</dbReference>
<gene>
    <name evidence="8" type="ORF">ZIOFF_014130</name>
</gene>
<dbReference type="OrthoDB" id="771570at2759"/>
<comment type="caution">
    <text evidence="8">The sequence shown here is derived from an EMBL/GenBank/DDBJ whole genome shotgun (WGS) entry which is preliminary data.</text>
</comment>
<keyword evidence="5" id="KW-0539">Nucleus</keyword>
<dbReference type="EMBL" id="JACMSC010000004">
    <property type="protein sequence ID" value="KAG6524224.1"/>
    <property type="molecule type" value="Genomic_DNA"/>
</dbReference>
<dbReference type="SMART" id="SM00380">
    <property type="entry name" value="AP2"/>
    <property type="match status" value="1"/>
</dbReference>
<name>A0A8J5HSS9_ZINOF</name>
<evidence type="ECO:0000256" key="4">
    <source>
        <dbReference type="ARBA" id="ARBA00023163"/>
    </source>
</evidence>
<evidence type="ECO:0000313" key="9">
    <source>
        <dbReference type="Proteomes" id="UP000734854"/>
    </source>
</evidence>
<dbReference type="CDD" id="cd00018">
    <property type="entry name" value="AP2"/>
    <property type="match status" value="1"/>
</dbReference>
<dbReference type="PROSITE" id="PS51032">
    <property type="entry name" value="AP2_ERF"/>
    <property type="match status" value="1"/>
</dbReference>
<evidence type="ECO:0000259" key="7">
    <source>
        <dbReference type="PROSITE" id="PS51032"/>
    </source>
</evidence>
<keyword evidence="2" id="KW-0805">Transcription regulation</keyword>
<keyword evidence="4" id="KW-0804">Transcription</keyword>
<feature type="compositionally biased region" description="Low complexity" evidence="6">
    <location>
        <begin position="201"/>
        <end position="214"/>
    </location>
</feature>
<feature type="region of interest" description="Disordered" evidence="6">
    <location>
        <begin position="182"/>
        <end position="221"/>
    </location>
</feature>
<keyword evidence="3" id="KW-0238">DNA-binding</keyword>
<feature type="domain" description="AP2/ERF" evidence="7">
    <location>
        <begin position="109"/>
        <end position="165"/>
    </location>
</feature>
<sequence>MSAMEEDKMIKRRIRKKQVRRSDSTSLLDAKNSAKRVRVVFDDPEVTESSEDEAIAPKRKRAIYEFPVPVPSSFHAGRLLEGGRRHRNTPDKVLPKAKVKAANTASASRFKGVRQRPWGKWAAEIRNPCGVRIWLGTFDTAEAAAAAYAAAAVRFRAEKESPSVAAASSALRLQSEKENLSVTASSSASVNVPVKEPPSPSSVLDVSSSSHSTPGKLAAEEPEQEMSFADLFKALPLEAELVLGPDDLFFTNQMDYDLSLNDLAGIEDIHATDNEIHNWLDFDL</sequence>
<keyword evidence="9" id="KW-1185">Reference proteome</keyword>
<proteinExistence type="predicted"/>
<dbReference type="GO" id="GO:0003700">
    <property type="term" value="F:DNA-binding transcription factor activity"/>
    <property type="evidence" value="ECO:0007669"/>
    <property type="project" value="InterPro"/>
</dbReference>
<evidence type="ECO:0000256" key="3">
    <source>
        <dbReference type="ARBA" id="ARBA00023125"/>
    </source>
</evidence>
<evidence type="ECO:0000256" key="1">
    <source>
        <dbReference type="ARBA" id="ARBA00004123"/>
    </source>
</evidence>
<dbReference type="GO" id="GO:0003677">
    <property type="term" value="F:DNA binding"/>
    <property type="evidence" value="ECO:0007669"/>
    <property type="project" value="UniProtKB-KW"/>
</dbReference>
<dbReference type="GO" id="GO:0005634">
    <property type="term" value="C:nucleus"/>
    <property type="evidence" value="ECO:0007669"/>
    <property type="project" value="UniProtKB-SubCell"/>
</dbReference>
<feature type="compositionally biased region" description="Basic residues" evidence="6">
    <location>
        <begin position="10"/>
        <end position="19"/>
    </location>
</feature>
<dbReference type="InterPro" id="IPR001471">
    <property type="entry name" value="AP2/ERF_dom"/>
</dbReference>
<feature type="region of interest" description="Disordered" evidence="6">
    <location>
        <begin position="1"/>
        <end position="30"/>
    </location>
</feature>
<dbReference type="InterPro" id="IPR050913">
    <property type="entry name" value="AP2/ERF_ERF"/>
</dbReference>
<evidence type="ECO:0000256" key="2">
    <source>
        <dbReference type="ARBA" id="ARBA00023015"/>
    </source>
</evidence>
<feature type="compositionally biased region" description="Low complexity" evidence="6">
    <location>
        <begin position="182"/>
        <end position="194"/>
    </location>
</feature>
<dbReference type="Proteomes" id="UP000734854">
    <property type="component" value="Unassembled WGS sequence"/>
</dbReference>
<reference evidence="8 9" key="1">
    <citation type="submission" date="2020-08" db="EMBL/GenBank/DDBJ databases">
        <title>Plant Genome Project.</title>
        <authorList>
            <person name="Zhang R.-G."/>
        </authorList>
    </citation>
    <scope>NUCLEOTIDE SEQUENCE [LARGE SCALE GENOMIC DNA]</scope>
    <source>
        <tissue evidence="8">Rhizome</tissue>
    </source>
</reference>
<organism evidence="8 9">
    <name type="scientific">Zingiber officinale</name>
    <name type="common">Ginger</name>
    <name type="synonym">Amomum zingiber</name>
    <dbReference type="NCBI Taxonomy" id="94328"/>
    <lineage>
        <taxon>Eukaryota</taxon>
        <taxon>Viridiplantae</taxon>
        <taxon>Streptophyta</taxon>
        <taxon>Embryophyta</taxon>
        <taxon>Tracheophyta</taxon>
        <taxon>Spermatophyta</taxon>
        <taxon>Magnoliopsida</taxon>
        <taxon>Liliopsida</taxon>
        <taxon>Zingiberales</taxon>
        <taxon>Zingiberaceae</taxon>
        <taxon>Zingiber</taxon>
    </lineage>
</organism>
<dbReference type="PANTHER" id="PTHR31194">
    <property type="entry name" value="SHN SHINE , DNA BINDING / TRANSCRIPTION FACTOR"/>
    <property type="match status" value="1"/>
</dbReference>
<dbReference type="PANTHER" id="PTHR31194:SF202">
    <property type="entry name" value="ETHYLENE-RESPONSIVE TRANSCRIPTION FACTOR ERF070"/>
    <property type="match status" value="1"/>
</dbReference>
<comment type="subcellular location">
    <subcellularLocation>
        <location evidence="1">Nucleus</location>
    </subcellularLocation>
</comment>
<evidence type="ECO:0000313" key="8">
    <source>
        <dbReference type="EMBL" id="KAG6524224.1"/>
    </source>
</evidence>
<evidence type="ECO:0000256" key="6">
    <source>
        <dbReference type="SAM" id="MobiDB-lite"/>
    </source>
</evidence>
<protein>
    <recommendedName>
        <fullName evidence="7">AP2/ERF domain-containing protein</fullName>
    </recommendedName>
</protein>